<dbReference type="InterPro" id="IPR009003">
    <property type="entry name" value="Peptidase_S1_PA"/>
</dbReference>
<dbReference type="InterPro" id="IPR000126">
    <property type="entry name" value="V8_ser_AS"/>
</dbReference>
<dbReference type="GO" id="GO:0008236">
    <property type="term" value="F:serine-type peptidase activity"/>
    <property type="evidence" value="ECO:0007669"/>
    <property type="project" value="UniProtKB-KW"/>
</dbReference>
<evidence type="ECO:0000256" key="6">
    <source>
        <dbReference type="RuleBase" id="RU004296"/>
    </source>
</evidence>
<protein>
    <recommendedName>
        <fullName evidence="6">Serine protease</fullName>
        <ecNumber evidence="6">3.4.21.-</ecNumber>
    </recommendedName>
</protein>
<proteinExistence type="inferred from homology"/>
<dbReference type="EMBL" id="QOVC01000002">
    <property type="protein sequence ID" value="KAA0692110.1"/>
    <property type="molecule type" value="Genomic_DNA"/>
</dbReference>
<feature type="signal peptide" evidence="6">
    <location>
        <begin position="1"/>
        <end position="24"/>
    </location>
</feature>
<reference evidence="7 8" key="1">
    <citation type="submission" date="2018-07" db="EMBL/GenBank/DDBJ databases">
        <title>High quality draft genome sequencing of Enterococcus faecium exhibiting probiotic potential isolated from mucus of freshwater fish.</title>
        <authorList>
            <person name="El-Jeni R."/>
            <person name="Ghedira K."/>
            <person name="Abdelhak S."/>
            <person name="El-Bour M."/>
            <person name="Bouhaouala-Zahar B."/>
        </authorList>
    </citation>
    <scope>NUCLEOTIDE SEQUENCE [LARGE SCALE GENOMIC DNA]</scope>
    <source>
        <strain evidence="7 8">R.A73</strain>
    </source>
</reference>
<dbReference type="AlphaFoldDB" id="A0A7V7KVN5"/>
<keyword evidence="5 6" id="KW-0720">Serine protease</keyword>
<dbReference type="PRINTS" id="PR00839">
    <property type="entry name" value="V8PROTEASE"/>
</dbReference>
<dbReference type="PROSITE" id="PS00673">
    <property type="entry name" value="V8_SER"/>
    <property type="match status" value="1"/>
</dbReference>
<dbReference type="PANTHER" id="PTHR15462:SF8">
    <property type="entry name" value="SERINE PROTEASE"/>
    <property type="match status" value="1"/>
</dbReference>
<dbReference type="Proteomes" id="UP000448762">
    <property type="component" value="Unassembled WGS sequence"/>
</dbReference>
<feature type="chain" id="PRO_5031601283" description="Serine protease" evidence="6">
    <location>
        <begin position="25"/>
        <end position="311"/>
    </location>
</feature>
<dbReference type="EC" id="3.4.21.-" evidence="6"/>
<dbReference type="InterPro" id="IPR043504">
    <property type="entry name" value="Peptidase_S1_PA_chymotrypsin"/>
</dbReference>
<evidence type="ECO:0000256" key="2">
    <source>
        <dbReference type="ARBA" id="ARBA00022670"/>
    </source>
</evidence>
<keyword evidence="4 6" id="KW-0378">Hydrolase</keyword>
<dbReference type="SUPFAM" id="SSF50494">
    <property type="entry name" value="Trypsin-like serine proteases"/>
    <property type="match status" value="1"/>
</dbReference>
<evidence type="ECO:0000256" key="5">
    <source>
        <dbReference type="ARBA" id="ARBA00022825"/>
    </source>
</evidence>
<dbReference type="Gene3D" id="2.40.10.10">
    <property type="entry name" value="Trypsin-like serine proteases"/>
    <property type="match status" value="2"/>
</dbReference>
<keyword evidence="2 6" id="KW-0645">Protease</keyword>
<dbReference type="InterPro" id="IPR050966">
    <property type="entry name" value="Glutamyl_endopeptidase"/>
</dbReference>
<dbReference type="GO" id="GO:0006508">
    <property type="term" value="P:proteolysis"/>
    <property type="evidence" value="ECO:0007669"/>
    <property type="project" value="UniProtKB-KW"/>
</dbReference>
<organism evidence="7 8">
    <name type="scientific">Enterococcus faecium</name>
    <name type="common">Streptococcus faecium</name>
    <dbReference type="NCBI Taxonomy" id="1352"/>
    <lineage>
        <taxon>Bacteria</taxon>
        <taxon>Bacillati</taxon>
        <taxon>Bacillota</taxon>
        <taxon>Bacilli</taxon>
        <taxon>Lactobacillales</taxon>
        <taxon>Enterococcaceae</taxon>
        <taxon>Enterococcus</taxon>
    </lineage>
</organism>
<evidence type="ECO:0000313" key="7">
    <source>
        <dbReference type="EMBL" id="KAA0692110.1"/>
    </source>
</evidence>
<dbReference type="RefSeq" id="WP_149557883.1">
    <property type="nucleotide sequence ID" value="NZ_JADBBV010000001.1"/>
</dbReference>
<comment type="caution">
    <text evidence="7">The sequence shown here is derived from an EMBL/GenBank/DDBJ whole genome shotgun (WGS) entry which is preliminary data.</text>
</comment>
<evidence type="ECO:0000256" key="1">
    <source>
        <dbReference type="ARBA" id="ARBA00008764"/>
    </source>
</evidence>
<gene>
    <name evidence="7" type="ORF">DTX73_02620</name>
</gene>
<dbReference type="Pfam" id="PF13365">
    <property type="entry name" value="Trypsin_2"/>
    <property type="match status" value="1"/>
</dbReference>
<name>A0A7V7KVN5_ENTFC</name>
<evidence type="ECO:0000256" key="4">
    <source>
        <dbReference type="ARBA" id="ARBA00022801"/>
    </source>
</evidence>
<comment type="similarity">
    <text evidence="1 6">Belongs to the peptidase S1B family.</text>
</comment>
<evidence type="ECO:0000256" key="3">
    <source>
        <dbReference type="ARBA" id="ARBA00022729"/>
    </source>
</evidence>
<keyword evidence="3 6" id="KW-0732">Signal</keyword>
<dbReference type="PANTHER" id="PTHR15462">
    <property type="entry name" value="SERINE PROTEASE"/>
    <property type="match status" value="1"/>
</dbReference>
<dbReference type="InterPro" id="IPR008256">
    <property type="entry name" value="Peptidase_S1B"/>
</dbReference>
<sequence length="311" mass="33863">MNKRLKFLLVTVILFLLPSLGAFANSHEETFAEPPVPVKSTSENTLSVSGISSYEIETSKEFIEPLPIMPRNLASSSDAFIPSDIKEEIENRSIIGVDNRTRVTNTTAHPNAAIGQTVTTWPNGTRSNGTAWMYGNKVAVTAGHVIYNRNRGGWARQVAFYPGKNGSSNPLGVYYASQLYTDTKYVASHAYTHDWGMLRFTTNVGARTGYFGAEWTSASQNGISVAVRGYPGEKSGQLWTASGLIIGHQGHAKTHYTIDTTGGQSGSPVYRPSTNRAVAIHTHGVTPSGNYNRGQRIDSSLFNIITNARSW</sequence>
<evidence type="ECO:0000313" key="8">
    <source>
        <dbReference type="Proteomes" id="UP000448762"/>
    </source>
</evidence>
<accession>A0A7V7KVN5</accession>